<accession>A0A075MU83</accession>
<name>A0A075MU83_9ARCH</name>
<feature type="region of interest" description="Disordered" evidence="1">
    <location>
        <begin position="44"/>
        <end position="67"/>
    </location>
</feature>
<dbReference type="OrthoDB" id="376214at2157"/>
<dbReference type="STRING" id="1459636.NTE_00816"/>
<organism evidence="2 3">
    <name type="scientific">Candidatus Nitrososphaera evergladensis SR1</name>
    <dbReference type="NCBI Taxonomy" id="1459636"/>
    <lineage>
        <taxon>Archaea</taxon>
        <taxon>Nitrososphaerota</taxon>
        <taxon>Nitrososphaeria</taxon>
        <taxon>Nitrososphaerales</taxon>
        <taxon>Nitrososphaeraceae</taxon>
        <taxon>Nitrososphaera</taxon>
    </lineage>
</organism>
<feature type="compositionally biased region" description="Acidic residues" evidence="1">
    <location>
        <begin position="438"/>
        <end position="450"/>
    </location>
</feature>
<gene>
    <name evidence="2" type="ORF">NTE_00816</name>
</gene>
<feature type="region of interest" description="Disordered" evidence="1">
    <location>
        <begin position="421"/>
        <end position="462"/>
    </location>
</feature>
<dbReference type="Proteomes" id="UP000028194">
    <property type="component" value="Chromosome"/>
</dbReference>
<sequence>MNSDLNAIIGCAFMVLMLAGAATHAPPIAVAQAAQPNDLTIIDDARSTTSNGDTDAIQTSKDDAEERPTLTVKALTANNEEVRMRATIKLADKTVKTGLTPITFQGTAGKTYQLTVENQEKMENATFSREGIIFNRWEDTDDTSRSRDVTMPDDGESLDLRAVYNKGDRATLEDLGVLQLVSHDLYDVVRDGPNPGNREDRRLNLSTVLDHGEDQIATGGEPRNSENIALHTVAVKLGKMHLDLIDKGMEPEEAREQTVQVYLQMVAKAYKDTFHEPLPEAAPNEHEQKQDGTENLTGDLAMRTVHAYVPSHIMVNGEDTPMLDRSLRGKTLSDEDMQQLSKPLDGTFDPFLRDVTIFLPQPDALPQKFTVDLLEKDSSFAEQFETDVSFEEFLHELKDGHFDKNEQVMSYIREDMAAGLLPVQDEDTNQQQDMGAPTEDEEEESEDDNSEEFKPSFLRDRT</sequence>
<protein>
    <submittedName>
        <fullName evidence="2">Uncharacterized protein</fullName>
    </submittedName>
</protein>
<keyword evidence="3" id="KW-1185">Reference proteome</keyword>
<feature type="compositionally biased region" description="Basic and acidic residues" evidence="1">
    <location>
        <begin position="451"/>
        <end position="462"/>
    </location>
</feature>
<dbReference type="RefSeq" id="WP_148699772.1">
    <property type="nucleotide sequence ID" value="NZ_CP007174.1"/>
</dbReference>
<evidence type="ECO:0000313" key="3">
    <source>
        <dbReference type="Proteomes" id="UP000028194"/>
    </source>
</evidence>
<reference evidence="2 3" key="1">
    <citation type="journal article" date="2014" name="PLoS ONE">
        <title>Genome Sequence of Candidatus Nitrososphaera evergladensis from Group I.1b Enriched from Everglades Soil Reveals Novel Genomic Features of the Ammonia-Oxidizing Archaea.</title>
        <authorList>
            <person name="Zhalnina K.V."/>
            <person name="Dias R."/>
            <person name="Leonard M.T."/>
            <person name="Dorr de Quadros P."/>
            <person name="Camargo F.A."/>
            <person name="Drew J.C."/>
            <person name="Farmerie W.G."/>
            <person name="Daroub S.H."/>
            <person name="Triplett E.W."/>
        </authorList>
    </citation>
    <scope>NUCLEOTIDE SEQUENCE [LARGE SCALE GENOMIC DNA]</scope>
    <source>
        <strain evidence="2 3">SR1</strain>
    </source>
</reference>
<dbReference type="HOGENOM" id="CLU_025660_0_0_2"/>
<dbReference type="GeneID" id="41596662"/>
<evidence type="ECO:0000256" key="1">
    <source>
        <dbReference type="SAM" id="MobiDB-lite"/>
    </source>
</evidence>
<dbReference type="EMBL" id="CP007174">
    <property type="protein sequence ID" value="AIF82894.1"/>
    <property type="molecule type" value="Genomic_DNA"/>
</dbReference>
<dbReference type="AlphaFoldDB" id="A0A075MU83"/>
<dbReference type="KEGG" id="nev:NTE_00816"/>
<feature type="compositionally biased region" description="Polar residues" evidence="1">
    <location>
        <begin position="47"/>
        <end position="59"/>
    </location>
</feature>
<proteinExistence type="predicted"/>
<evidence type="ECO:0000313" key="2">
    <source>
        <dbReference type="EMBL" id="AIF82894.1"/>
    </source>
</evidence>